<evidence type="ECO:0000313" key="4">
    <source>
        <dbReference type="EMBL" id="AZI57301.1"/>
    </source>
</evidence>
<comment type="similarity">
    <text evidence="1">Belongs to the ATP-dependent AMP-binding enzyme family.</text>
</comment>
<sequence length="405" mass="41272">MAGNVRWGAWLGGADDTAALNLAGRQLTYGQLRGHIAGVPKPEASTITASPDPLETLIAFYAALAAGLPVLVAEPGSPARVPDSLPAGTFLLAQTSGSAGRARTIARTAASWSDSFAPFTEITSLTASDQVCLTGPLHATMHLFAAVHALSIGAQVTDNLTQASAVHCVPTKLSEILIDPPDSLRRAIVAGAGLPDALAAKAVSRGIAVVEYYGAAELSFVAASRVPAPMTAFPGVEIELRQGQLWSRSPYLSLGYAGETAGETTGALARDANGFASVGDMATHAPGGGLRIVGRADAAITTGGTTVIAEDVEAALEKLVGITAAAVTGVEHPRFGHVVAAVLELSVDADFAGIRTAARQVLGPAALPRLWFQCDQLPRTGSGKLARGEIRAAISGAAPTARRLA</sequence>
<evidence type="ECO:0000313" key="5">
    <source>
        <dbReference type="Proteomes" id="UP000268084"/>
    </source>
</evidence>
<dbReference type="KEGG" id="nak:EH165_03120"/>
<dbReference type="Gene3D" id="3.40.50.12780">
    <property type="entry name" value="N-terminal domain of ligase-like"/>
    <property type="match status" value="1"/>
</dbReference>
<organism evidence="4 5">
    <name type="scientific">Nakamurella antarctica</name>
    <dbReference type="NCBI Taxonomy" id="1902245"/>
    <lineage>
        <taxon>Bacteria</taxon>
        <taxon>Bacillati</taxon>
        <taxon>Actinomycetota</taxon>
        <taxon>Actinomycetes</taxon>
        <taxon>Nakamurellales</taxon>
        <taxon>Nakamurellaceae</taxon>
        <taxon>Nakamurella</taxon>
    </lineage>
</organism>
<dbReference type="InterPro" id="IPR045851">
    <property type="entry name" value="AMP-bd_C_sf"/>
</dbReference>
<dbReference type="RefSeq" id="WP_124797986.1">
    <property type="nucleotide sequence ID" value="NZ_CP034170.1"/>
</dbReference>
<dbReference type="Gene3D" id="3.30.300.30">
    <property type="match status" value="1"/>
</dbReference>
<keyword evidence="5" id="KW-1185">Reference proteome</keyword>
<evidence type="ECO:0000259" key="3">
    <source>
        <dbReference type="Pfam" id="PF13193"/>
    </source>
</evidence>
<accession>A0A3G8ZU37</accession>
<dbReference type="SUPFAM" id="SSF56801">
    <property type="entry name" value="Acetyl-CoA synthetase-like"/>
    <property type="match status" value="1"/>
</dbReference>
<dbReference type="GO" id="GO:0031956">
    <property type="term" value="F:medium-chain fatty acid-CoA ligase activity"/>
    <property type="evidence" value="ECO:0007669"/>
    <property type="project" value="TreeGrafter"/>
</dbReference>
<reference evidence="4 5" key="1">
    <citation type="submission" date="2018-11" db="EMBL/GenBank/DDBJ databases">
        <authorList>
            <person name="Da X."/>
        </authorList>
    </citation>
    <scope>NUCLEOTIDE SEQUENCE [LARGE SCALE GENOMIC DNA]</scope>
    <source>
        <strain evidence="4 5">S14-144</strain>
    </source>
</reference>
<dbReference type="Pfam" id="PF13193">
    <property type="entry name" value="AMP-binding_C"/>
    <property type="match status" value="1"/>
</dbReference>
<feature type="domain" description="AMP-binding enzyme C-terminal" evidence="3">
    <location>
        <begin position="312"/>
        <end position="384"/>
    </location>
</feature>
<dbReference type="InterPro" id="IPR042099">
    <property type="entry name" value="ANL_N_sf"/>
</dbReference>
<evidence type="ECO:0000256" key="2">
    <source>
        <dbReference type="ARBA" id="ARBA00022598"/>
    </source>
</evidence>
<proteinExistence type="inferred from homology"/>
<keyword evidence="2" id="KW-0436">Ligase</keyword>
<dbReference type="EMBL" id="CP034170">
    <property type="protein sequence ID" value="AZI57301.1"/>
    <property type="molecule type" value="Genomic_DNA"/>
</dbReference>
<dbReference type="PANTHER" id="PTHR43201:SF5">
    <property type="entry name" value="MEDIUM-CHAIN ACYL-COA LIGASE ACSF2, MITOCHONDRIAL"/>
    <property type="match status" value="1"/>
</dbReference>
<dbReference type="Proteomes" id="UP000268084">
    <property type="component" value="Chromosome"/>
</dbReference>
<dbReference type="InterPro" id="IPR025110">
    <property type="entry name" value="AMP-bd_C"/>
</dbReference>
<gene>
    <name evidence="4" type="ORF">EH165_03120</name>
</gene>
<dbReference type="OrthoDB" id="5240965at2"/>
<evidence type="ECO:0000256" key="1">
    <source>
        <dbReference type="ARBA" id="ARBA00006432"/>
    </source>
</evidence>
<dbReference type="PANTHER" id="PTHR43201">
    <property type="entry name" value="ACYL-COA SYNTHETASE"/>
    <property type="match status" value="1"/>
</dbReference>
<name>A0A3G8ZU37_9ACTN</name>
<dbReference type="AlphaFoldDB" id="A0A3G8ZU37"/>
<protein>
    <submittedName>
        <fullName evidence="4">Synthetase</fullName>
    </submittedName>
</protein>
<reference evidence="4 5" key="2">
    <citation type="submission" date="2018-12" db="EMBL/GenBank/DDBJ databases">
        <title>Nakamurella antarcticus sp. nov., isolated from Antarctica South Shetland Islands soil.</title>
        <authorList>
            <person name="Peng F."/>
        </authorList>
    </citation>
    <scope>NUCLEOTIDE SEQUENCE [LARGE SCALE GENOMIC DNA]</scope>
    <source>
        <strain evidence="4 5">S14-144</strain>
    </source>
</reference>
<dbReference type="GO" id="GO:0006631">
    <property type="term" value="P:fatty acid metabolic process"/>
    <property type="evidence" value="ECO:0007669"/>
    <property type="project" value="TreeGrafter"/>
</dbReference>